<dbReference type="HOGENOM" id="CLU_1906736_0_0_1"/>
<evidence type="ECO:0000313" key="1">
    <source>
        <dbReference type="EMBL" id="EMR64966.1"/>
    </source>
</evidence>
<proteinExistence type="predicted"/>
<sequence>MYQDEQPSTAQEEIELLEVLFDYPANYRDEWDWVEQTNPADDGKTNATYVAEDLQFRWWDFMSQWFQSPTMSCNFKEDDSKPAPALLEVTFTGGAKDGLSKKDFHKACRDLAATLKEDHSKAVECLQNGIACK</sequence>
<dbReference type="Proteomes" id="UP000012174">
    <property type="component" value="Unassembled WGS sequence"/>
</dbReference>
<dbReference type="KEGG" id="ela:UCREL1_8064"/>
<accession>M7T567</accession>
<dbReference type="EMBL" id="KB706956">
    <property type="protein sequence ID" value="EMR64966.1"/>
    <property type="molecule type" value="Genomic_DNA"/>
</dbReference>
<reference evidence="2" key="1">
    <citation type="journal article" date="2013" name="Genome Announc.">
        <title>Draft genome sequence of the grapevine dieback fungus Eutypa lata UCR-EL1.</title>
        <authorList>
            <person name="Blanco-Ulate B."/>
            <person name="Rolshausen P.E."/>
            <person name="Cantu D."/>
        </authorList>
    </citation>
    <scope>NUCLEOTIDE SEQUENCE [LARGE SCALE GENOMIC DNA]</scope>
    <source>
        <strain evidence="2">UCR-EL1</strain>
    </source>
</reference>
<gene>
    <name evidence="1" type="ORF">UCREL1_8064</name>
</gene>
<evidence type="ECO:0000313" key="2">
    <source>
        <dbReference type="Proteomes" id="UP000012174"/>
    </source>
</evidence>
<organism evidence="1 2">
    <name type="scientific">Eutypa lata (strain UCR-EL1)</name>
    <name type="common">Grapevine dieback disease fungus</name>
    <name type="synonym">Eutypa armeniacae</name>
    <dbReference type="NCBI Taxonomy" id="1287681"/>
    <lineage>
        <taxon>Eukaryota</taxon>
        <taxon>Fungi</taxon>
        <taxon>Dikarya</taxon>
        <taxon>Ascomycota</taxon>
        <taxon>Pezizomycotina</taxon>
        <taxon>Sordariomycetes</taxon>
        <taxon>Xylariomycetidae</taxon>
        <taxon>Xylariales</taxon>
        <taxon>Diatrypaceae</taxon>
        <taxon>Eutypa</taxon>
    </lineage>
</organism>
<name>M7T567_EUTLA</name>
<protein>
    <submittedName>
        <fullName evidence="1">Uncharacterized protein</fullName>
    </submittedName>
</protein>
<keyword evidence="2" id="KW-1185">Reference proteome</keyword>
<dbReference type="AlphaFoldDB" id="M7T567"/>